<evidence type="ECO:0000259" key="7">
    <source>
        <dbReference type="Pfam" id="PF01171"/>
    </source>
</evidence>
<accession>A0A0H5C7B3</accession>
<evidence type="ECO:0000256" key="6">
    <source>
        <dbReference type="ARBA" id="ARBA00048539"/>
    </source>
</evidence>
<dbReference type="Proteomes" id="UP000038830">
    <property type="component" value="Unassembled WGS sequence"/>
</dbReference>
<dbReference type="CDD" id="cd01992">
    <property type="entry name" value="TilS_N"/>
    <property type="match status" value="1"/>
</dbReference>
<evidence type="ECO:0000256" key="4">
    <source>
        <dbReference type="ARBA" id="ARBA00022741"/>
    </source>
</evidence>
<keyword evidence="2" id="KW-0436">Ligase</keyword>
<organism evidence="8 9">
    <name type="scientific">Cyberlindnera jadinii (strain ATCC 18201 / CBS 1600 / BCRC 20928 / JCM 3617 / NBRC 0987 / NRRL Y-1542)</name>
    <name type="common">Torula yeast</name>
    <name type="synonym">Candida utilis</name>
    <dbReference type="NCBI Taxonomy" id="983966"/>
    <lineage>
        <taxon>Eukaryota</taxon>
        <taxon>Fungi</taxon>
        <taxon>Dikarya</taxon>
        <taxon>Ascomycota</taxon>
        <taxon>Saccharomycotina</taxon>
        <taxon>Saccharomycetes</taxon>
        <taxon>Phaffomycetales</taxon>
        <taxon>Phaffomycetaceae</taxon>
        <taxon>Cyberlindnera</taxon>
    </lineage>
</organism>
<dbReference type="InterPro" id="IPR012795">
    <property type="entry name" value="tRNA_Ile_lys_synt_N"/>
</dbReference>
<name>A0A0H5C7B3_CYBJN</name>
<comment type="catalytic activity">
    <reaction evidence="6">
        <text>cytidine(34) in tRNA(Ile2) + L-lysine + ATP = lysidine(34) in tRNA(Ile2) + AMP + diphosphate + H(+)</text>
        <dbReference type="Rhea" id="RHEA:43744"/>
        <dbReference type="Rhea" id="RHEA-COMP:10625"/>
        <dbReference type="Rhea" id="RHEA-COMP:10670"/>
        <dbReference type="ChEBI" id="CHEBI:15378"/>
        <dbReference type="ChEBI" id="CHEBI:30616"/>
        <dbReference type="ChEBI" id="CHEBI:32551"/>
        <dbReference type="ChEBI" id="CHEBI:33019"/>
        <dbReference type="ChEBI" id="CHEBI:82748"/>
        <dbReference type="ChEBI" id="CHEBI:83665"/>
        <dbReference type="ChEBI" id="CHEBI:456215"/>
        <dbReference type="EC" id="6.3.4.19"/>
    </reaction>
</comment>
<dbReference type="NCBIfam" id="TIGR02432">
    <property type="entry name" value="lysidine_TilS_N"/>
    <property type="match status" value="1"/>
</dbReference>
<dbReference type="SUPFAM" id="SSF52402">
    <property type="entry name" value="Adenine nucleotide alpha hydrolases-like"/>
    <property type="match status" value="1"/>
</dbReference>
<evidence type="ECO:0000256" key="1">
    <source>
        <dbReference type="ARBA" id="ARBA00013267"/>
    </source>
</evidence>
<dbReference type="Gene3D" id="3.40.50.620">
    <property type="entry name" value="HUPs"/>
    <property type="match status" value="1"/>
</dbReference>
<keyword evidence="5" id="KW-0067">ATP-binding</keyword>
<dbReference type="InterPro" id="IPR012094">
    <property type="entry name" value="tRNA_Ile_lys_synt"/>
</dbReference>
<proteinExistence type="inferred from homology"/>
<evidence type="ECO:0000313" key="8">
    <source>
        <dbReference type="EMBL" id="CEP24165.1"/>
    </source>
</evidence>
<keyword evidence="3" id="KW-0819">tRNA processing</keyword>
<dbReference type="HAMAP" id="MF_01161">
    <property type="entry name" value="tRNA_Ile_lys_synt"/>
    <property type="match status" value="1"/>
</dbReference>
<gene>
    <name evidence="8" type="ORF">BN1211_4914</name>
</gene>
<keyword evidence="4" id="KW-0547">Nucleotide-binding</keyword>
<dbReference type="EMBL" id="CDQK01000005">
    <property type="protein sequence ID" value="CEP24165.1"/>
    <property type="molecule type" value="Genomic_DNA"/>
</dbReference>
<feature type="domain" description="tRNA(Ile)-lysidine/2-thiocytidine synthase N-terminal" evidence="7">
    <location>
        <begin position="22"/>
        <end position="211"/>
    </location>
</feature>
<dbReference type="EC" id="6.3.4.19" evidence="1"/>
<evidence type="ECO:0000256" key="5">
    <source>
        <dbReference type="ARBA" id="ARBA00022840"/>
    </source>
</evidence>
<dbReference type="AlphaFoldDB" id="A0A0H5C7B3"/>
<protein>
    <recommendedName>
        <fullName evidence="1">tRNA(Ile)-lysidine synthetase</fullName>
        <ecNumber evidence="1">6.3.4.19</ecNumber>
    </recommendedName>
</protein>
<dbReference type="GO" id="GO:0032267">
    <property type="term" value="F:tRNA(Ile)-lysidine synthase activity"/>
    <property type="evidence" value="ECO:0007669"/>
    <property type="project" value="UniProtKB-EC"/>
</dbReference>
<sequence>MSLQTTFNASLAQIFRQGLPQKIAVALSGGVDSMCLTHLLHNSKRILNHNVEIYPIMINHNLRPNSRAEIPLVRSELTKLGLQNNFLTKELNFDELEGNSFEEMARLKRYNALQDLCQPLGIHHILLGHHLDDQLETFILRLLKNSGVFGLAGMSPVAKVPTVSPEKLKAVRPLLGVTKSEIIQYCKDNNVSWVEDHTNFEEVALRNVVRKWVKEHEDVKYESLQNFSKVKAFTHTVDSKASALKEAAEINSSALGTITVKLTRDQLKNSSDLVVARMLFKVMYPISPSTNYHYSFNKLLASIPKLRTSSETSFTLLQLQWDLKPTESGVELTVSRQNPATPVEHELTVPANGTSEDILFDNIYWIKIHNNSDTSKSFTVKTLDKDDRGRFVSLPLDFKYSEMKNKPVVVENDKVLGFAQDLDFVDCQLKENIYE</sequence>
<evidence type="ECO:0000313" key="9">
    <source>
        <dbReference type="Proteomes" id="UP000038830"/>
    </source>
</evidence>
<dbReference type="InterPro" id="IPR014729">
    <property type="entry name" value="Rossmann-like_a/b/a_fold"/>
</dbReference>
<reference evidence="9" key="1">
    <citation type="journal article" date="2015" name="J. Biotechnol.">
        <title>The structure of the Cyberlindnera jadinii genome and its relation to Candida utilis analyzed by the occurrence of single nucleotide polymorphisms.</title>
        <authorList>
            <person name="Rupp O."/>
            <person name="Brinkrolf K."/>
            <person name="Buerth C."/>
            <person name="Kunigo M."/>
            <person name="Schneider J."/>
            <person name="Jaenicke S."/>
            <person name="Goesmann A."/>
            <person name="Puehler A."/>
            <person name="Jaeger K.-E."/>
            <person name="Ernst J.F."/>
        </authorList>
    </citation>
    <scope>NUCLEOTIDE SEQUENCE [LARGE SCALE GENOMIC DNA]</scope>
    <source>
        <strain evidence="9">ATCC 18201 / CBS 1600 / BCRC 20928 / JCM 3617 / NBRC 0987 / NRRL Y-1542</strain>
    </source>
</reference>
<evidence type="ECO:0000256" key="2">
    <source>
        <dbReference type="ARBA" id="ARBA00022598"/>
    </source>
</evidence>
<dbReference type="InterPro" id="IPR011063">
    <property type="entry name" value="TilS/TtcA_N"/>
</dbReference>
<evidence type="ECO:0000256" key="3">
    <source>
        <dbReference type="ARBA" id="ARBA00022694"/>
    </source>
</evidence>
<dbReference type="GO" id="GO:0005524">
    <property type="term" value="F:ATP binding"/>
    <property type="evidence" value="ECO:0007669"/>
    <property type="project" value="UniProtKB-KW"/>
</dbReference>
<dbReference type="PANTHER" id="PTHR43033">
    <property type="entry name" value="TRNA(ILE)-LYSIDINE SYNTHASE-RELATED"/>
    <property type="match status" value="1"/>
</dbReference>
<dbReference type="GO" id="GO:0008033">
    <property type="term" value="P:tRNA processing"/>
    <property type="evidence" value="ECO:0007669"/>
    <property type="project" value="UniProtKB-KW"/>
</dbReference>
<dbReference type="Pfam" id="PF01171">
    <property type="entry name" value="ATP_bind_3"/>
    <property type="match status" value="1"/>
</dbReference>
<dbReference type="PANTHER" id="PTHR43033:SF1">
    <property type="entry name" value="TRNA(ILE)-LYSIDINE SYNTHASE-RELATED"/>
    <property type="match status" value="1"/>
</dbReference>